<dbReference type="Pfam" id="PF04408">
    <property type="entry name" value="WHD_HA2"/>
    <property type="match status" value="1"/>
</dbReference>
<dbReference type="InterPro" id="IPR007502">
    <property type="entry name" value="Helicase-assoc_dom"/>
</dbReference>
<evidence type="ECO:0000259" key="14">
    <source>
        <dbReference type="PROSITE" id="PS51194"/>
    </source>
</evidence>
<organism evidence="15">
    <name type="scientific">Zea mays</name>
    <name type="common">Maize</name>
    <dbReference type="NCBI Taxonomy" id="4577"/>
    <lineage>
        <taxon>Eukaryota</taxon>
        <taxon>Viridiplantae</taxon>
        <taxon>Streptophyta</taxon>
        <taxon>Embryophyta</taxon>
        <taxon>Tracheophyta</taxon>
        <taxon>Spermatophyta</taxon>
        <taxon>Magnoliopsida</taxon>
        <taxon>Liliopsida</taxon>
        <taxon>Poales</taxon>
        <taxon>Poaceae</taxon>
        <taxon>PACMAD clade</taxon>
        <taxon>Panicoideae</taxon>
        <taxon>Andropogonodae</taxon>
        <taxon>Andropogoneae</taxon>
        <taxon>Tripsacinae</taxon>
        <taxon>Zea</taxon>
    </lineage>
</organism>
<feature type="domain" description="Helicase ATP-binding" evidence="13">
    <location>
        <begin position="407"/>
        <end position="570"/>
    </location>
</feature>
<comment type="similarity">
    <text evidence="10">Belongs to the DEAD box helicase family. DEAH subfamily. PRP2 sub-subfamily.</text>
</comment>
<dbReference type="GO" id="GO:0006397">
    <property type="term" value="P:mRNA processing"/>
    <property type="evidence" value="ECO:0007669"/>
    <property type="project" value="UniProtKB-KW"/>
</dbReference>
<keyword evidence="2" id="KW-0507">mRNA processing</keyword>
<evidence type="ECO:0000256" key="12">
    <source>
        <dbReference type="SAM" id="MobiDB-lite"/>
    </source>
</evidence>
<evidence type="ECO:0000256" key="10">
    <source>
        <dbReference type="ARBA" id="ARBA00061257"/>
    </source>
</evidence>
<dbReference type="SMART" id="SM00487">
    <property type="entry name" value="DEXDc"/>
    <property type="match status" value="1"/>
</dbReference>
<dbReference type="GO" id="GO:0003724">
    <property type="term" value="F:RNA helicase activity"/>
    <property type="evidence" value="ECO:0007669"/>
    <property type="project" value="UniProtKB-EC"/>
</dbReference>
<evidence type="ECO:0000256" key="2">
    <source>
        <dbReference type="ARBA" id="ARBA00022664"/>
    </source>
</evidence>
<evidence type="ECO:0000256" key="7">
    <source>
        <dbReference type="ARBA" id="ARBA00022840"/>
    </source>
</evidence>
<dbReference type="SMART" id="SM00490">
    <property type="entry name" value="HELICc"/>
    <property type="match status" value="1"/>
</dbReference>
<dbReference type="SUPFAM" id="SSF52540">
    <property type="entry name" value="P-loop containing nucleoside triphosphate hydrolases"/>
    <property type="match status" value="1"/>
</dbReference>
<dbReference type="SMART" id="SM00847">
    <property type="entry name" value="HA2"/>
    <property type="match status" value="1"/>
</dbReference>
<dbReference type="GO" id="GO:0003676">
    <property type="term" value="F:nucleic acid binding"/>
    <property type="evidence" value="ECO:0007669"/>
    <property type="project" value="InterPro"/>
</dbReference>
<dbReference type="PANTHER" id="PTHR18934">
    <property type="entry name" value="ATP-DEPENDENT RNA HELICASE"/>
    <property type="match status" value="1"/>
</dbReference>
<evidence type="ECO:0000256" key="1">
    <source>
        <dbReference type="ARBA" id="ARBA00012552"/>
    </source>
</evidence>
<feature type="compositionally biased region" description="Acidic residues" evidence="12">
    <location>
        <begin position="156"/>
        <end position="170"/>
    </location>
</feature>
<keyword evidence="4" id="KW-0547">Nucleotide-binding</keyword>
<keyword evidence="3" id="KW-0747">Spliceosome</keyword>
<dbReference type="Pfam" id="PF00270">
    <property type="entry name" value="DEAD"/>
    <property type="match status" value="1"/>
</dbReference>
<dbReference type="GO" id="GO:0016787">
    <property type="term" value="F:hydrolase activity"/>
    <property type="evidence" value="ECO:0007669"/>
    <property type="project" value="UniProtKB-KW"/>
</dbReference>
<comment type="catalytic activity">
    <reaction evidence="9">
        <text>ATP + H2O = ADP + phosphate + H(+)</text>
        <dbReference type="Rhea" id="RHEA:13065"/>
        <dbReference type="ChEBI" id="CHEBI:15377"/>
        <dbReference type="ChEBI" id="CHEBI:15378"/>
        <dbReference type="ChEBI" id="CHEBI:30616"/>
        <dbReference type="ChEBI" id="CHEBI:43474"/>
        <dbReference type="ChEBI" id="CHEBI:456216"/>
        <dbReference type="EC" id="3.6.4.13"/>
    </reaction>
</comment>
<accession>A0A3L6F234</accession>
<feature type="region of interest" description="Disordered" evidence="12">
    <location>
        <begin position="102"/>
        <end position="224"/>
    </location>
</feature>
<dbReference type="FunFam" id="1.20.120.1080:FF:000001">
    <property type="entry name" value="Pre-mRNA-splicing factor ATP-dependent RNA helicase"/>
    <property type="match status" value="1"/>
</dbReference>
<comment type="caution">
    <text evidence="15">The sequence shown here is derived from an EMBL/GenBank/DDBJ whole genome shotgun (WGS) entry which is preliminary data.</text>
</comment>
<dbReference type="ExpressionAtlas" id="A0A3L6F234">
    <property type="expression patterns" value="baseline and differential"/>
</dbReference>
<dbReference type="FunFam" id="3.40.50.300:FF:000594">
    <property type="entry name" value="Pre-mRNA-splicing factor ATP-dependent RNA helicase"/>
    <property type="match status" value="1"/>
</dbReference>
<dbReference type="PROSITE" id="PS51192">
    <property type="entry name" value="HELICASE_ATP_BIND_1"/>
    <property type="match status" value="1"/>
</dbReference>
<dbReference type="InterPro" id="IPR048333">
    <property type="entry name" value="HA2_WH"/>
</dbReference>
<dbReference type="Gene3D" id="1.20.120.1080">
    <property type="match status" value="1"/>
</dbReference>
<dbReference type="Pfam" id="PF00271">
    <property type="entry name" value="Helicase_C"/>
    <property type="match status" value="1"/>
</dbReference>
<dbReference type="PROSITE" id="PS51194">
    <property type="entry name" value="HELICASE_CTER"/>
    <property type="match status" value="1"/>
</dbReference>
<dbReference type="InterPro" id="IPR002464">
    <property type="entry name" value="DNA/RNA_helicase_DEAH_CS"/>
</dbReference>
<evidence type="ECO:0000256" key="11">
    <source>
        <dbReference type="ARBA" id="ARBA00077342"/>
    </source>
</evidence>
<keyword evidence="5" id="KW-0378">Hydrolase</keyword>
<dbReference type="EC" id="3.6.4.13" evidence="1"/>
<feature type="domain" description="Helicase C-terminal" evidence="14">
    <location>
        <begin position="595"/>
        <end position="768"/>
    </location>
</feature>
<dbReference type="Gene3D" id="3.40.50.300">
    <property type="entry name" value="P-loop containing nucleotide triphosphate hydrolases"/>
    <property type="match status" value="2"/>
</dbReference>
<evidence type="ECO:0000256" key="8">
    <source>
        <dbReference type="ARBA" id="ARBA00023187"/>
    </source>
</evidence>
<gene>
    <name evidence="15" type="primary">ESP3</name>
    <name evidence="15" type="ORF">Zm00014a_041473</name>
</gene>
<dbReference type="FunFam" id="3.40.50.300:FF:000007">
    <property type="entry name" value="Pre-mRNA-splicing factor ATP-dependent RNA helicase"/>
    <property type="match status" value="1"/>
</dbReference>
<keyword evidence="6 15" id="KW-0347">Helicase</keyword>
<evidence type="ECO:0000256" key="3">
    <source>
        <dbReference type="ARBA" id="ARBA00022728"/>
    </source>
</evidence>
<evidence type="ECO:0000313" key="15">
    <source>
        <dbReference type="EMBL" id="PWZ27186.1"/>
    </source>
</evidence>
<dbReference type="AlphaFoldDB" id="A0A3L6F234"/>
<keyword evidence="8" id="KW-0508">mRNA splicing</keyword>
<proteinExistence type="inferred from homology"/>
<sequence>MTTDGQLREWVSDKLMSLLGYSKSVVVQYVIRLAKECSSPGDLVGKLVEFGFSSSAETRTFASDVYAKVPRRAGGISNYQKQEREAAKLVQKQSTYKLLVNEDDNTDNQTLASQKTSTNPSSKSRKHFRRKADQDSDGDEVVATDSGRNVRRRTEEEDEEGGIGSSDEEKEMIRDQQEKAQLERNMRERDAANTRKLMERQLSKEEQEELTRKSQAMDNNDTSDLRKFSRQAYLQKRRDKKIEEIRDEILDHQYIFQDLKLTEAEEKELRYKMKIYDLVKEHVETPDDVGAYKMPEAYDMGENVNQEKRFAVAMQRYKDPKANDKMNPFAEQEAWEEHQIETDSEEIYVLVPGKSKLQFGSKDKKPSSDEYQYVFEDTIDFVKSSVIEGTQDERKTLPIFKFRDELLKAVEEYQVIVIVGETGSGKTTQIPQFLHESGYTAKGKVACTQPRRVAAMSVAARVSQEMGVKLGHEVGYSIRFEDCTSDKTIIKYMTDGMLLREFLGEPDLASYSVVMVDEAHERTLSTDILFGLVKDISRFRPDLKLLISSATLDAEKFSDYFDSAPIFKIPGRRYPVEIHYTKAPEADYIDAAIVTVLQIHVTQSPGDILVFLTGQEEIETVDEILKHRTRGLGTKISELIICPIYANLPTELQAKIFEPTPEGARKVVLATNIAETSLTIDGIKYVIDPGFCKIKSYNPRTGMESLLINPISKASANQRAGRSGRTGPGKCFRLYTSYNYMHDLEDNTVPEIQRTNLANVVLTLKSLGIHDLVNFDFMDPPPSEALLRALEQLFALSALNSRGELTKTGRRMAEFPLDPMLSKMIVASEKYKCSDEIISIASMLSIGNSIFYRPKDKQVHADNARLNFHTGNVGDHIALLNVRSMKRARDIRDQLDGLMERVEIEICSNTSDLDAIKKAITSGFFHHSARLQRDGTYKTVKNPQTVHIHPSSGLAEASSFDCTSAVGSVPRISSHDERVYAPGDGTEA</sequence>
<feature type="compositionally biased region" description="Polar residues" evidence="12">
    <location>
        <begin position="107"/>
        <end position="122"/>
    </location>
</feature>
<dbReference type="Proteomes" id="UP000251960">
    <property type="component" value="Chromosome 4"/>
</dbReference>
<feature type="compositionally biased region" description="Polar residues" evidence="12">
    <location>
        <begin position="213"/>
        <end position="222"/>
    </location>
</feature>
<dbReference type="Pfam" id="PF21010">
    <property type="entry name" value="HA2_C"/>
    <property type="match status" value="1"/>
</dbReference>
<dbReference type="InterPro" id="IPR014001">
    <property type="entry name" value="Helicase_ATP-bd"/>
</dbReference>
<dbReference type="CDD" id="cd18791">
    <property type="entry name" value="SF2_C_RHA"/>
    <property type="match status" value="1"/>
</dbReference>
<evidence type="ECO:0000256" key="4">
    <source>
        <dbReference type="ARBA" id="ARBA00022741"/>
    </source>
</evidence>
<dbReference type="InterPro" id="IPR027417">
    <property type="entry name" value="P-loop_NTPase"/>
</dbReference>
<reference evidence="15" key="1">
    <citation type="journal article" date="2018" name="Nat. Genet.">
        <title>Extensive intraspecific gene order and gene structural variations between Mo17 and other maize genomes.</title>
        <authorList>
            <person name="Sun S."/>
            <person name="Zhou Y."/>
            <person name="Chen J."/>
            <person name="Shi J."/>
            <person name="Zhao H."/>
            <person name="Zhao H."/>
            <person name="Song W."/>
            <person name="Zhang M."/>
            <person name="Cui Y."/>
            <person name="Dong X."/>
            <person name="Liu H."/>
            <person name="Ma X."/>
            <person name="Jiao Y."/>
            <person name="Wang B."/>
            <person name="Wei X."/>
            <person name="Stein J.C."/>
            <person name="Glaubitz J.C."/>
            <person name="Lu F."/>
            <person name="Yu G."/>
            <person name="Liang C."/>
            <person name="Fengler K."/>
            <person name="Li B."/>
            <person name="Rafalski A."/>
            <person name="Schnable P.S."/>
            <person name="Ware D.H."/>
            <person name="Buckler E.S."/>
            <person name="Lai J."/>
        </authorList>
    </citation>
    <scope>NUCLEOTIDE SEQUENCE [LARGE SCALE GENOMIC DNA]</scope>
    <source>
        <tissue evidence="15">Seedling</tissue>
    </source>
</reference>
<dbReference type="EMBL" id="NCVQ01000005">
    <property type="protein sequence ID" value="PWZ27186.1"/>
    <property type="molecule type" value="Genomic_DNA"/>
</dbReference>
<dbReference type="GO" id="GO:0008380">
    <property type="term" value="P:RNA splicing"/>
    <property type="evidence" value="ECO:0007669"/>
    <property type="project" value="UniProtKB-KW"/>
</dbReference>
<dbReference type="GO" id="GO:0005681">
    <property type="term" value="C:spliceosomal complex"/>
    <property type="evidence" value="ECO:0007669"/>
    <property type="project" value="UniProtKB-KW"/>
</dbReference>
<evidence type="ECO:0000259" key="13">
    <source>
        <dbReference type="PROSITE" id="PS51192"/>
    </source>
</evidence>
<dbReference type="PROSITE" id="PS00690">
    <property type="entry name" value="DEAH_ATP_HELICASE"/>
    <property type="match status" value="1"/>
</dbReference>
<name>A0A3L6F234_MAIZE</name>
<dbReference type="GO" id="GO:0005524">
    <property type="term" value="F:ATP binding"/>
    <property type="evidence" value="ECO:0007669"/>
    <property type="project" value="UniProtKB-KW"/>
</dbReference>
<dbReference type="InterPro" id="IPR001650">
    <property type="entry name" value="Helicase_C-like"/>
</dbReference>
<dbReference type="PANTHER" id="PTHR18934:SF266">
    <property type="entry name" value="RNA HELICASE"/>
    <property type="match status" value="1"/>
</dbReference>
<evidence type="ECO:0000256" key="6">
    <source>
        <dbReference type="ARBA" id="ARBA00022806"/>
    </source>
</evidence>
<protein>
    <recommendedName>
        <fullName evidence="1">RNA helicase</fullName>
        <ecNumber evidence="1">3.6.4.13</ecNumber>
    </recommendedName>
    <alternativeName>
        <fullName evidence="11">DEAH RNA helicase homolog PRP2</fullName>
    </alternativeName>
</protein>
<keyword evidence="7" id="KW-0067">ATP-binding</keyword>
<evidence type="ECO:0000256" key="5">
    <source>
        <dbReference type="ARBA" id="ARBA00022801"/>
    </source>
</evidence>
<evidence type="ECO:0000256" key="9">
    <source>
        <dbReference type="ARBA" id="ARBA00047984"/>
    </source>
</evidence>
<dbReference type="InterPro" id="IPR011545">
    <property type="entry name" value="DEAD/DEAH_box_helicase_dom"/>
</dbReference>
<feature type="compositionally biased region" description="Basic and acidic residues" evidence="12">
    <location>
        <begin position="171"/>
        <end position="212"/>
    </location>
</feature>